<accession>A0A3S2PH26</accession>
<name>A0A3S2PH26_ORYJA</name>
<dbReference type="AlphaFoldDB" id="A0A3S2PH26"/>
<evidence type="ECO:0000256" key="2">
    <source>
        <dbReference type="SAM" id="SignalP"/>
    </source>
</evidence>
<evidence type="ECO:0000313" key="4">
    <source>
        <dbReference type="Proteomes" id="UP000283210"/>
    </source>
</evidence>
<feature type="signal peptide" evidence="2">
    <location>
        <begin position="1"/>
        <end position="18"/>
    </location>
</feature>
<feature type="compositionally biased region" description="Polar residues" evidence="1">
    <location>
        <begin position="62"/>
        <end position="77"/>
    </location>
</feature>
<feature type="chain" id="PRO_5018564883" evidence="2">
    <location>
        <begin position="19"/>
        <end position="167"/>
    </location>
</feature>
<dbReference type="Proteomes" id="UP000283210">
    <property type="component" value="Chromosome 18"/>
</dbReference>
<evidence type="ECO:0000313" key="3">
    <source>
        <dbReference type="EMBL" id="RVE60885.1"/>
    </source>
</evidence>
<keyword evidence="2" id="KW-0732">Signal</keyword>
<keyword evidence="4" id="KW-1185">Reference proteome</keyword>
<gene>
    <name evidence="3" type="ORF">OJAV_G00185600</name>
</gene>
<dbReference type="EMBL" id="CM012454">
    <property type="protein sequence ID" value="RVE60885.1"/>
    <property type="molecule type" value="Genomic_DNA"/>
</dbReference>
<protein>
    <submittedName>
        <fullName evidence="3">Uncharacterized protein</fullName>
    </submittedName>
</protein>
<dbReference type="OrthoDB" id="10468092at2759"/>
<feature type="region of interest" description="Disordered" evidence="1">
    <location>
        <begin position="62"/>
        <end position="95"/>
    </location>
</feature>
<proteinExistence type="predicted"/>
<reference evidence="3 4" key="1">
    <citation type="submission" date="2018-11" db="EMBL/GenBank/DDBJ databases">
        <authorList>
            <person name="Lopez-Roques C."/>
            <person name="Donnadieu C."/>
            <person name="Bouchez O."/>
            <person name="Klopp C."/>
            <person name="Cabau C."/>
            <person name="Zahm M."/>
        </authorList>
    </citation>
    <scope>NUCLEOTIDE SEQUENCE [LARGE SCALE GENOMIC DNA]</scope>
    <source>
        <strain evidence="3">RS831</strain>
        <tissue evidence="3">Whole body</tissue>
    </source>
</reference>
<sequence>MWTFLMMVVLLDPSRATAVRPEPRPAGRRIRRMEADWNVTDRPSVSQVLVDLDQLDASTGVERQQQLEPQNTENTALEQVDSSEESSELRLPPSLRHHQLVSLGEGGAIEGGGAQKIQNTEVGGAEAGDEGVASKEKLLDDSLEEVDRLPFHLHDDHSEEAGLELAL</sequence>
<organism evidence="3 4">
    <name type="scientific">Oryzias javanicus</name>
    <name type="common">Javanese ricefish</name>
    <name type="synonym">Aplocheilus javanicus</name>
    <dbReference type="NCBI Taxonomy" id="123683"/>
    <lineage>
        <taxon>Eukaryota</taxon>
        <taxon>Metazoa</taxon>
        <taxon>Chordata</taxon>
        <taxon>Craniata</taxon>
        <taxon>Vertebrata</taxon>
        <taxon>Euteleostomi</taxon>
        <taxon>Actinopterygii</taxon>
        <taxon>Neopterygii</taxon>
        <taxon>Teleostei</taxon>
        <taxon>Neoteleostei</taxon>
        <taxon>Acanthomorphata</taxon>
        <taxon>Ovalentaria</taxon>
        <taxon>Atherinomorphae</taxon>
        <taxon>Beloniformes</taxon>
        <taxon>Adrianichthyidae</taxon>
        <taxon>Oryziinae</taxon>
        <taxon>Oryzias</taxon>
    </lineage>
</organism>
<evidence type="ECO:0000256" key="1">
    <source>
        <dbReference type="SAM" id="MobiDB-lite"/>
    </source>
</evidence>
<reference evidence="3 4" key="2">
    <citation type="submission" date="2019-01" db="EMBL/GenBank/DDBJ databases">
        <title>A chromosome length genome reference of the Java medaka (oryzias javanicus).</title>
        <authorList>
            <person name="Herpin A."/>
            <person name="Takehana Y."/>
            <person name="Naruse K."/>
            <person name="Ansai S."/>
            <person name="Kawaguchi M."/>
        </authorList>
    </citation>
    <scope>NUCLEOTIDE SEQUENCE [LARGE SCALE GENOMIC DNA]</scope>
    <source>
        <strain evidence="3">RS831</strain>
        <tissue evidence="3">Whole body</tissue>
    </source>
</reference>